<evidence type="ECO:0000313" key="3">
    <source>
        <dbReference type="EMBL" id="OWM73470.1"/>
    </source>
</evidence>
<evidence type="ECO:0000256" key="1">
    <source>
        <dbReference type="SAM" id="MobiDB-lite"/>
    </source>
</evidence>
<dbReference type="GO" id="GO:0000398">
    <property type="term" value="P:mRNA splicing, via spliceosome"/>
    <property type="evidence" value="ECO:0007669"/>
    <property type="project" value="InterPro"/>
</dbReference>
<comment type="caution">
    <text evidence="3">The sequence shown here is derived from an EMBL/GenBank/DDBJ whole genome shotgun (WGS) entry which is preliminary data.</text>
</comment>
<feature type="region of interest" description="Disordered" evidence="1">
    <location>
        <begin position="26"/>
        <end position="59"/>
    </location>
</feature>
<dbReference type="Pfam" id="PF06424">
    <property type="entry name" value="PRP1_N"/>
    <property type="match status" value="1"/>
</dbReference>
<accession>A0A218WM91</accession>
<evidence type="ECO:0000259" key="2">
    <source>
        <dbReference type="Pfam" id="PF06424"/>
    </source>
</evidence>
<feature type="compositionally biased region" description="Acidic residues" evidence="1">
    <location>
        <begin position="50"/>
        <end position="59"/>
    </location>
</feature>
<dbReference type="InterPro" id="IPR010491">
    <property type="entry name" value="PRP1_N"/>
</dbReference>
<dbReference type="Proteomes" id="UP000197138">
    <property type="component" value="Unassembled WGS sequence"/>
</dbReference>
<dbReference type="EMBL" id="MTKT01003950">
    <property type="protein sequence ID" value="OWM73470.1"/>
    <property type="molecule type" value="Genomic_DNA"/>
</dbReference>
<proteinExistence type="predicted"/>
<feature type="region of interest" description="Disordered" evidence="1">
    <location>
        <begin position="73"/>
        <end position="95"/>
    </location>
</feature>
<name>A0A218WM91_PUNGR</name>
<sequence length="147" mass="17215">MLPRRRDRVDDVLERDNLRHLEQRMAALIGNQNRENPNPNPKPNPNPNPEQEESGEEDAYIFIKEDLSDNAFFFAGGDGEPEFDEDDEGDDKGYDKNWKFDEFEGNDMSVFVSAKYDEDDKEVDVVWGAIDKRMDSQRKDRREARLK</sequence>
<organism evidence="3 4">
    <name type="scientific">Punica granatum</name>
    <name type="common">Pomegranate</name>
    <dbReference type="NCBI Taxonomy" id="22663"/>
    <lineage>
        <taxon>Eukaryota</taxon>
        <taxon>Viridiplantae</taxon>
        <taxon>Streptophyta</taxon>
        <taxon>Embryophyta</taxon>
        <taxon>Tracheophyta</taxon>
        <taxon>Spermatophyta</taxon>
        <taxon>Magnoliopsida</taxon>
        <taxon>eudicotyledons</taxon>
        <taxon>Gunneridae</taxon>
        <taxon>Pentapetalae</taxon>
        <taxon>rosids</taxon>
        <taxon>malvids</taxon>
        <taxon>Myrtales</taxon>
        <taxon>Lythraceae</taxon>
        <taxon>Punica</taxon>
    </lineage>
</organism>
<evidence type="ECO:0000313" key="4">
    <source>
        <dbReference type="Proteomes" id="UP000197138"/>
    </source>
</evidence>
<gene>
    <name evidence="3" type="ORF">CDL15_Pgr026569</name>
</gene>
<feature type="domain" description="PRP1 splicing factor N-terminal" evidence="2">
    <location>
        <begin position="83"/>
        <end position="146"/>
    </location>
</feature>
<feature type="compositionally biased region" description="Acidic residues" evidence="1">
    <location>
        <begin position="79"/>
        <end position="90"/>
    </location>
</feature>
<dbReference type="AlphaFoldDB" id="A0A218WM91"/>
<feature type="compositionally biased region" description="Pro residues" evidence="1">
    <location>
        <begin position="38"/>
        <end position="48"/>
    </location>
</feature>
<reference evidence="4" key="1">
    <citation type="journal article" date="2017" name="Plant J.">
        <title>The pomegranate (Punica granatum L.) genome and the genomics of punicalagin biosynthesis.</title>
        <authorList>
            <person name="Qin G."/>
            <person name="Xu C."/>
            <person name="Ming R."/>
            <person name="Tang H."/>
            <person name="Guyot R."/>
            <person name="Kramer E.M."/>
            <person name="Hu Y."/>
            <person name="Yi X."/>
            <person name="Qi Y."/>
            <person name="Xu X."/>
            <person name="Gao Z."/>
            <person name="Pan H."/>
            <person name="Jian J."/>
            <person name="Tian Y."/>
            <person name="Yue Z."/>
            <person name="Xu Y."/>
        </authorList>
    </citation>
    <scope>NUCLEOTIDE SEQUENCE [LARGE SCALE GENOMIC DNA]</scope>
    <source>
        <strain evidence="4">cv. Dabenzi</strain>
    </source>
</reference>
<protein>
    <recommendedName>
        <fullName evidence="2">PRP1 splicing factor N-terminal domain-containing protein</fullName>
    </recommendedName>
</protein>